<keyword evidence="4 6" id="KW-1133">Transmembrane helix</keyword>
<feature type="transmembrane region" description="Helical" evidence="6">
    <location>
        <begin position="199"/>
        <end position="222"/>
    </location>
</feature>
<keyword evidence="5 6" id="KW-0472">Membrane</keyword>
<feature type="transmembrane region" description="Helical" evidence="6">
    <location>
        <begin position="289"/>
        <end position="306"/>
    </location>
</feature>
<dbReference type="InterPro" id="IPR050189">
    <property type="entry name" value="MFS_Efflux_Transporters"/>
</dbReference>
<name>A0ABN2FXF3_9ACTN</name>
<keyword evidence="9" id="KW-1185">Reference proteome</keyword>
<evidence type="ECO:0000256" key="2">
    <source>
        <dbReference type="ARBA" id="ARBA00022475"/>
    </source>
</evidence>
<feature type="transmembrane region" description="Helical" evidence="6">
    <location>
        <begin position="95"/>
        <end position="117"/>
    </location>
</feature>
<dbReference type="PANTHER" id="PTHR43124">
    <property type="entry name" value="PURINE EFFLUX PUMP PBUE"/>
    <property type="match status" value="1"/>
</dbReference>
<feature type="transmembrane region" description="Helical" evidence="6">
    <location>
        <begin position="70"/>
        <end position="89"/>
    </location>
</feature>
<dbReference type="InterPro" id="IPR011701">
    <property type="entry name" value="MFS"/>
</dbReference>
<dbReference type="Gene3D" id="1.20.1250.20">
    <property type="entry name" value="MFS general substrate transporter like domains"/>
    <property type="match status" value="1"/>
</dbReference>
<feature type="domain" description="Major facilitator superfamily (MFS) profile" evidence="7">
    <location>
        <begin position="4"/>
        <end position="378"/>
    </location>
</feature>
<sequence>MPVSVFSLMLVVFSLTTGEFVIAGILPEVAGNLSVSIPAAGLLVTAYALGMIIGGPVVTVLTARLPRKPLIIGLIVVSILGNLGSALAPNYALLLIARFFAGLIVATFFAVAIAVAVSTAPPGKEGSTVAKLTLGLNLGIILGTPIGTFVGHTFGWRATFAAVAAVTVLALLLVLLYVRTPTTPSAGSVLGELRVLGNRGVQLAIILTVVGNVGIVTVFSYITPLLTGVSGFSLAAMPVLLLVYGAGAVAGNFLGGWLTDKALMPSLAGLLAVLALALGLFWLLSGFPVAAVALTFVIGLLAFAIVPGTQTRVLTAAAGAPTLALAVNASGYQLAAAFAGWLGGAIIAGPGVRAIYLVGAALTVAGLAIALGSLAADRRAAAMNGVPATR</sequence>
<evidence type="ECO:0000313" key="8">
    <source>
        <dbReference type="EMBL" id="GAA1661332.1"/>
    </source>
</evidence>
<evidence type="ECO:0000313" key="9">
    <source>
        <dbReference type="Proteomes" id="UP001500618"/>
    </source>
</evidence>
<dbReference type="RefSeq" id="WP_344307284.1">
    <property type="nucleotide sequence ID" value="NZ_BAAANY010000002.1"/>
</dbReference>
<dbReference type="InterPro" id="IPR036259">
    <property type="entry name" value="MFS_trans_sf"/>
</dbReference>
<proteinExistence type="predicted"/>
<evidence type="ECO:0000259" key="7">
    <source>
        <dbReference type="PROSITE" id="PS50850"/>
    </source>
</evidence>
<dbReference type="SUPFAM" id="SSF103473">
    <property type="entry name" value="MFS general substrate transporter"/>
    <property type="match status" value="1"/>
</dbReference>
<dbReference type="Proteomes" id="UP001500618">
    <property type="component" value="Unassembled WGS sequence"/>
</dbReference>
<feature type="transmembrane region" description="Helical" evidence="6">
    <location>
        <begin position="313"/>
        <end position="342"/>
    </location>
</feature>
<evidence type="ECO:0000256" key="1">
    <source>
        <dbReference type="ARBA" id="ARBA00004651"/>
    </source>
</evidence>
<organism evidence="8 9">
    <name type="scientific">Fodinicola feengrottensis</name>
    <dbReference type="NCBI Taxonomy" id="435914"/>
    <lineage>
        <taxon>Bacteria</taxon>
        <taxon>Bacillati</taxon>
        <taxon>Actinomycetota</taxon>
        <taxon>Actinomycetes</taxon>
        <taxon>Mycobacteriales</taxon>
        <taxon>Fodinicola</taxon>
    </lineage>
</organism>
<dbReference type="PANTHER" id="PTHR43124:SF3">
    <property type="entry name" value="CHLORAMPHENICOL EFFLUX PUMP RV0191"/>
    <property type="match status" value="1"/>
</dbReference>
<evidence type="ECO:0000256" key="4">
    <source>
        <dbReference type="ARBA" id="ARBA00022989"/>
    </source>
</evidence>
<dbReference type="CDD" id="cd17324">
    <property type="entry name" value="MFS_NepI_like"/>
    <property type="match status" value="1"/>
</dbReference>
<keyword evidence="3 6" id="KW-0812">Transmembrane</keyword>
<evidence type="ECO:0000256" key="5">
    <source>
        <dbReference type="ARBA" id="ARBA00023136"/>
    </source>
</evidence>
<evidence type="ECO:0000256" key="6">
    <source>
        <dbReference type="SAM" id="Phobius"/>
    </source>
</evidence>
<dbReference type="EMBL" id="BAAANY010000002">
    <property type="protein sequence ID" value="GAA1661332.1"/>
    <property type="molecule type" value="Genomic_DNA"/>
</dbReference>
<keyword evidence="2" id="KW-1003">Cell membrane</keyword>
<dbReference type="InterPro" id="IPR020846">
    <property type="entry name" value="MFS_dom"/>
</dbReference>
<feature type="transmembrane region" description="Helical" evidence="6">
    <location>
        <begin position="156"/>
        <end position="178"/>
    </location>
</feature>
<feature type="transmembrane region" description="Helical" evidence="6">
    <location>
        <begin position="354"/>
        <end position="376"/>
    </location>
</feature>
<feature type="transmembrane region" description="Helical" evidence="6">
    <location>
        <begin position="234"/>
        <end position="255"/>
    </location>
</feature>
<protein>
    <submittedName>
        <fullName evidence="8">MFS transporter</fullName>
    </submittedName>
</protein>
<comment type="caution">
    <text evidence="8">The sequence shown here is derived from an EMBL/GenBank/DDBJ whole genome shotgun (WGS) entry which is preliminary data.</text>
</comment>
<gene>
    <name evidence="8" type="ORF">GCM10009765_08560</name>
</gene>
<feature type="transmembrane region" description="Helical" evidence="6">
    <location>
        <begin position="39"/>
        <end position="63"/>
    </location>
</feature>
<dbReference type="Pfam" id="PF07690">
    <property type="entry name" value="MFS_1"/>
    <property type="match status" value="1"/>
</dbReference>
<comment type="subcellular location">
    <subcellularLocation>
        <location evidence="1">Cell membrane</location>
        <topology evidence="1">Multi-pass membrane protein</topology>
    </subcellularLocation>
</comment>
<evidence type="ECO:0000256" key="3">
    <source>
        <dbReference type="ARBA" id="ARBA00022692"/>
    </source>
</evidence>
<dbReference type="PROSITE" id="PS50850">
    <property type="entry name" value="MFS"/>
    <property type="match status" value="1"/>
</dbReference>
<feature type="transmembrane region" description="Helical" evidence="6">
    <location>
        <begin position="129"/>
        <end position="150"/>
    </location>
</feature>
<feature type="transmembrane region" description="Helical" evidence="6">
    <location>
        <begin position="262"/>
        <end position="283"/>
    </location>
</feature>
<reference evidence="8 9" key="1">
    <citation type="journal article" date="2019" name="Int. J. Syst. Evol. Microbiol.">
        <title>The Global Catalogue of Microorganisms (GCM) 10K type strain sequencing project: providing services to taxonomists for standard genome sequencing and annotation.</title>
        <authorList>
            <consortium name="The Broad Institute Genomics Platform"/>
            <consortium name="The Broad Institute Genome Sequencing Center for Infectious Disease"/>
            <person name="Wu L."/>
            <person name="Ma J."/>
        </authorList>
    </citation>
    <scope>NUCLEOTIDE SEQUENCE [LARGE SCALE GENOMIC DNA]</scope>
    <source>
        <strain evidence="8 9">JCM 14718</strain>
    </source>
</reference>
<accession>A0ABN2FXF3</accession>